<gene>
    <name evidence="3" type="ORF">E5K04_04250</name>
</gene>
<comment type="similarity">
    <text evidence="1">Belongs to the UPF0145 family.</text>
</comment>
<evidence type="ECO:0000256" key="2">
    <source>
        <dbReference type="SAM" id="Phobius"/>
    </source>
</evidence>
<sequence>MKVQDIEIHVGEPNFPFTPIRRVEAKCESATQFSSAPSIDEANAKLREMAAGLGANAVIDVKYDTGVSVTSWRSMKATGIAVKKDSDDRPCPVCAELIKRAATKCRFCGENVPEAEPRIERFSEKLRREEKLREVQLAQPVKATNNSLAFVWVMVAMGVLYMIFTAMAS</sequence>
<dbReference type="Pfam" id="PF01906">
    <property type="entry name" value="YbjQ_1"/>
    <property type="match status" value="1"/>
</dbReference>
<reference evidence="3 4" key="1">
    <citation type="submission" date="2019-04" db="EMBL/GenBank/DDBJ databases">
        <title>Crenobacter sp. nov.</title>
        <authorList>
            <person name="Shi S."/>
        </authorList>
    </citation>
    <scope>NUCLEOTIDE SEQUENCE [LARGE SCALE GENOMIC DNA]</scope>
    <source>
        <strain evidence="3 4">GY 70310</strain>
    </source>
</reference>
<accession>A0A4T0V1Q4</accession>
<keyword evidence="2" id="KW-1133">Transmembrane helix</keyword>
<feature type="transmembrane region" description="Helical" evidence="2">
    <location>
        <begin position="149"/>
        <end position="168"/>
    </location>
</feature>
<dbReference type="RefSeq" id="WP_136551665.1">
    <property type="nucleotide sequence ID" value="NZ_STGJ01000003.1"/>
</dbReference>
<name>A0A4T0V1Q4_9NEIS</name>
<evidence type="ECO:0000313" key="4">
    <source>
        <dbReference type="Proteomes" id="UP000308891"/>
    </source>
</evidence>
<dbReference type="InterPro" id="IPR035439">
    <property type="entry name" value="UPF0145_dom_sf"/>
</dbReference>
<comment type="caution">
    <text evidence="3">The sequence shown here is derived from an EMBL/GenBank/DDBJ whole genome shotgun (WGS) entry which is preliminary data.</text>
</comment>
<keyword evidence="2" id="KW-0812">Transmembrane</keyword>
<dbReference type="SUPFAM" id="SSF117782">
    <property type="entry name" value="YbjQ-like"/>
    <property type="match status" value="1"/>
</dbReference>
<dbReference type="InterPro" id="IPR002765">
    <property type="entry name" value="UPF0145_YbjQ-like"/>
</dbReference>
<keyword evidence="2" id="KW-0472">Membrane</keyword>
<dbReference type="AlphaFoldDB" id="A0A4T0V1Q4"/>
<keyword evidence="4" id="KW-1185">Reference proteome</keyword>
<proteinExistence type="inferred from homology"/>
<dbReference type="OrthoDB" id="9154068at2"/>
<dbReference type="EMBL" id="STGJ01000003">
    <property type="protein sequence ID" value="TIC85217.1"/>
    <property type="molecule type" value="Genomic_DNA"/>
</dbReference>
<dbReference type="Gene3D" id="3.30.110.70">
    <property type="entry name" value="Hypothetical protein apc22750. Chain B"/>
    <property type="match status" value="1"/>
</dbReference>
<protein>
    <submittedName>
        <fullName evidence="3">YbjQ family protein</fullName>
    </submittedName>
</protein>
<organism evidence="3 4">
    <name type="scientific">Crenobacter intestini</name>
    <dbReference type="NCBI Taxonomy" id="2563443"/>
    <lineage>
        <taxon>Bacteria</taxon>
        <taxon>Pseudomonadati</taxon>
        <taxon>Pseudomonadota</taxon>
        <taxon>Betaproteobacteria</taxon>
        <taxon>Neisseriales</taxon>
        <taxon>Neisseriaceae</taxon>
        <taxon>Crenobacter</taxon>
    </lineage>
</organism>
<evidence type="ECO:0000256" key="1">
    <source>
        <dbReference type="ARBA" id="ARBA00010751"/>
    </source>
</evidence>
<dbReference type="Proteomes" id="UP000308891">
    <property type="component" value="Unassembled WGS sequence"/>
</dbReference>
<evidence type="ECO:0000313" key="3">
    <source>
        <dbReference type="EMBL" id="TIC85217.1"/>
    </source>
</evidence>